<gene>
    <name evidence="3" type="ORF">DASB73_027610</name>
</gene>
<dbReference type="Pfam" id="PF05347">
    <property type="entry name" value="Complex1_LYR"/>
    <property type="match status" value="1"/>
</dbReference>
<comment type="similarity">
    <text evidence="1">Belongs to the complex I LYR family.</text>
</comment>
<name>A0AAV5RK27_STABA</name>
<dbReference type="Proteomes" id="UP001362899">
    <property type="component" value="Unassembled WGS sequence"/>
</dbReference>
<evidence type="ECO:0000313" key="3">
    <source>
        <dbReference type="EMBL" id="GMM51798.1"/>
    </source>
</evidence>
<evidence type="ECO:0000313" key="4">
    <source>
        <dbReference type="Proteomes" id="UP001362899"/>
    </source>
</evidence>
<dbReference type="PANTHER" id="PTHR13166:SF7">
    <property type="entry name" value="LYR MOTIF-CONTAINING PROTEIN 4"/>
    <property type="match status" value="1"/>
</dbReference>
<dbReference type="InterPro" id="IPR008011">
    <property type="entry name" value="Complex1_LYR_dom"/>
</dbReference>
<evidence type="ECO:0000259" key="2">
    <source>
        <dbReference type="Pfam" id="PF05347"/>
    </source>
</evidence>
<dbReference type="GO" id="GO:0005739">
    <property type="term" value="C:mitochondrion"/>
    <property type="evidence" value="ECO:0007669"/>
    <property type="project" value="TreeGrafter"/>
</dbReference>
<dbReference type="AlphaFoldDB" id="A0AAV5RK27"/>
<dbReference type="InterPro" id="IPR051522">
    <property type="entry name" value="ISC_assembly_LYR"/>
</dbReference>
<accession>A0AAV5RK27</accession>
<keyword evidence="4" id="KW-1185">Reference proteome</keyword>
<dbReference type="GO" id="GO:1990221">
    <property type="term" value="C:L-cysteine desulfurase complex"/>
    <property type="evidence" value="ECO:0007669"/>
    <property type="project" value="TreeGrafter"/>
</dbReference>
<reference evidence="3 4" key="1">
    <citation type="journal article" date="2023" name="Elife">
        <title>Identification of key yeast species and microbe-microbe interactions impacting larval growth of Drosophila in the wild.</title>
        <authorList>
            <person name="Mure A."/>
            <person name="Sugiura Y."/>
            <person name="Maeda R."/>
            <person name="Honda K."/>
            <person name="Sakurai N."/>
            <person name="Takahashi Y."/>
            <person name="Watada M."/>
            <person name="Katoh T."/>
            <person name="Gotoh A."/>
            <person name="Gotoh Y."/>
            <person name="Taniguchi I."/>
            <person name="Nakamura K."/>
            <person name="Hayashi T."/>
            <person name="Katayama T."/>
            <person name="Uemura T."/>
            <person name="Hattori Y."/>
        </authorList>
    </citation>
    <scope>NUCLEOTIDE SEQUENCE [LARGE SCALE GENOMIC DNA]</scope>
    <source>
        <strain evidence="3 4">SB-73</strain>
    </source>
</reference>
<sequence length="85" mass="9861">MSSMSGETLILYRNLLRAAAKFSSYNFRNYAFRRIRDDFVANKAVSDPEKLKELLTNSRNQLDILRRQGTISQMYASPELVVEKI</sequence>
<proteinExistence type="inferred from homology"/>
<organism evidence="3 4">
    <name type="scientific">Starmerella bacillaris</name>
    <name type="common">Yeast</name>
    <name type="synonym">Candida zemplinina</name>
    <dbReference type="NCBI Taxonomy" id="1247836"/>
    <lineage>
        <taxon>Eukaryota</taxon>
        <taxon>Fungi</taxon>
        <taxon>Dikarya</taxon>
        <taxon>Ascomycota</taxon>
        <taxon>Saccharomycotina</taxon>
        <taxon>Dipodascomycetes</taxon>
        <taxon>Dipodascales</taxon>
        <taxon>Trichomonascaceae</taxon>
        <taxon>Starmerella</taxon>
    </lineage>
</organism>
<feature type="domain" description="Complex 1 LYR protein" evidence="2">
    <location>
        <begin position="7"/>
        <end position="63"/>
    </location>
</feature>
<dbReference type="EMBL" id="BTGC01000008">
    <property type="protein sequence ID" value="GMM51798.1"/>
    <property type="molecule type" value="Genomic_DNA"/>
</dbReference>
<evidence type="ECO:0000256" key="1">
    <source>
        <dbReference type="ARBA" id="ARBA00009508"/>
    </source>
</evidence>
<dbReference type="PANTHER" id="PTHR13166">
    <property type="entry name" value="PROTEIN C6ORF149"/>
    <property type="match status" value="1"/>
</dbReference>
<dbReference type="CDD" id="cd20264">
    <property type="entry name" value="Complex1_LYR_LYRM4"/>
    <property type="match status" value="1"/>
</dbReference>
<dbReference type="GO" id="GO:0016226">
    <property type="term" value="P:iron-sulfur cluster assembly"/>
    <property type="evidence" value="ECO:0007669"/>
    <property type="project" value="InterPro"/>
</dbReference>
<comment type="caution">
    <text evidence="3">The sequence shown here is derived from an EMBL/GenBank/DDBJ whole genome shotgun (WGS) entry which is preliminary data.</text>
</comment>
<dbReference type="InterPro" id="IPR045297">
    <property type="entry name" value="Complex1_LYR_LYRM4"/>
</dbReference>
<protein>
    <submittedName>
        <fullName evidence="3">Isd11 protein</fullName>
    </submittedName>
</protein>